<gene>
    <name evidence="2" type="ORF">GCM10022381_22700</name>
</gene>
<reference evidence="3" key="1">
    <citation type="journal article" date="2019" name="Int. J. Syst. Evol. Microbiol.">
        <title>The Global Catalogue of Microorganisms (GCM) 10K type strain sequencing project: providing services to taxonomists for standard genome sequencing and annotation.</title>
        <authorList>
            <consortium name="The Broad Institute Genomics Platform"/>
            <consortium name="The Broad Institute Genome Sequencing Center for Infectious Disease"/>
            <person name="Wu L."/>
            <person name="Ma J."/>
        </authorList>
    </citation>
    <scope>NUCLEOTIDE SEQUENCE [LARGE SCALE GENOMIC DNA]</scope>
    <source>
        <strain evidence="3">JCM 17021</strain>
    </source>
</reference>
<evidence type="ECO:0000313" key="3">
    <source>
        <dbReference type="Proteomes" id="UP001501803"/>
    </source>
</evidence>
<dbReference type="Gene3D" id="1.10.10.10">
    <property type="entry name" value="Winged helix-like DNA-binding domain superfamily/Winged helix DNA-binding domain"/>
    <property type="match status" value="1"/>
</dbReference>
<dbReference type="InterPro" id="IPR036388">
    <property type="entry name" value="WH-like_DNA-bd_sf"/>
</dbReference>
<name>A0ABP7KM29_9MICO</name>
<dbReference type="PROSITE" id="PS50995">
    <property type="entry name" value="HTH_MARR_2"/>
    <property type="match status" value="1"/>
</dbReference>
<dbReference type="SUPFAM" id="SSF46785">
    <property type="entry name" value="Winged helix' DNA-binding domain"/>
    <property type="match status" value="1"/>
</dbReference>
<feature type="domain" description="HTH marR-type" evidence="1">
    <location>
        <begin position="23"/>
        <end position="158"/>
    </location>
</feature>
<organism evidence="2 3">
    <name type="scientific">Leifsonia kafniensis</name>
    <dbReference type="NCBI Taxonomy" id="475957"/>
    <lineage>
        <taxon>Bacteria</taxon>
        <taxon>Bacillati</taxon>
        <taxon>Actinomycetota</taxon>
        <taxon>Actinomycetes</taxon>
        <taxon>Micrococcales</taxon>
        <taxon>Microbacteriaceae</taxon>
        <taxon>Leifsonia</taxon>
    </lineage>
</organism>
<sequence length="163" mass="17597">MADQVDRILEQWHAEKPELDVSPMAVIGRLSRTALAIDLRLAETFARHGLDSGSFDVLATLLRSGAPHRIAPAVLARDAMITSSAVAQRLNKLEARGLIAREANPDDGRGTLVALTEAGKTLVEQALPDHVEAERAMTDALSGEEQVLLAGFLQRLDEAARSR</sequence>
<evidence type="ECO:0000313" key="2">
    <source>
        <dbReference type="EMBL" id="GAA3879898.1"/>
    </source>
</evidence>
<comment type="caution">
    <text evidence="2">The sequence shown here is derived from an EMBL/GenBank/DDBJ whole genome shotgun (WGS) entry which is preliminary data.</text>
</comment>
<dbReference type="InterPro" id="IPR039422">
    <property type="entry name" value="MarR/SlyA-like"/>
</dbReference>
<dbReference type="InterPro" id="IPR036390">
    <property type="entry name" value="WH_DNA-bd_sf"/>
</dbReference>
<proteinExistence type="predicted"/>
<protein>
    <submittedName>
        <fullName evidence="2">MarR family transcriptional regulator</fullName>
    </submittedName>
</protein>
<dbReference type="InterPro" id="IPR000835">
    <property type="entry name" value="HTH_MarR-typ"/>
</dbReference>
<dbReference type="PANTHER" id="PTHR33164:SF104">
    <property type="entry name" value="TRANSCRIPTIONAL REGULATORY PROTEIN"/>
    <property type="match status" value="1"/>
</dbReference>
<dbReference type="SMART" id="SM00347">
    <property type="entry name" value="HTH_MARR"/>
    <property type="match status" value="1"/>
</dbReference>
<dbReference type="EMBL" id="BAABCN010000006">
    <property type="protein sequence ID" value="GAA3879898.1"/>
    <property type="molecule type" value="Genomic_DNA"/>
</dbReference>
<dbReference type="Proteomes" id="UP001501803">
    <property type="component" value="Unassembled WGS sequence"/>
</dbReference>
<evidence type="ECO:0000259" key="1">
    <source>
        <dbReference type="PROSITE" id="PS50995"/>
    </source>
</evidence>
<dbReference type="RefSeq" id="WP_345066453.1">
    <property type="nucleotide sequence ID" value="NZ_BAABCN010000006.1"/>
</dbReference>
<dbReference type="PANTHER" id="PTHR33164">
    <property type="entry name" value="TRANSCRIPTIONAL REGULATOR, MARR FAMILY"/>
    <property type="match status" value="1"/>
</dbReference>
<dbReference type="Pfam" id="PF12802">
    <property type="entry name" value="MarR_2"/>
    <property type="match status" value="1"/>
</dbReference>
<accession>A0ABP7KM29</accession>
<dbReference type="PRINTS" id="PR00598">
    <property type="entry name" value="HTHMARR"/>
</dbReference>
<keyword evidence="3" id="KW-1185">Reference proteome</keyword>